<dbReference type="EC" id="2.7.13.3" evidence="2"/>
<reference evidence="11" key="2">
    <citation type="submission" date="2021-04" db="EMBL/GenBank/DDBJ databases">
        <authorList>
            <person name="Gilroy R."/>
        </authorList>
    </citation>
    <scope>NUCLEOTIDE SEQUENCE</scope>
    <source>
        <strain evidence="11">8470</strain>
    </source>
</reference>
<dbReference type="GO" id="GO:0005524">
    <property type="term" value="F:ATP binding"/>
    <property type="evidence" value="ECO:0007669"/>
    <property type="project" value="UniProtKB-KW"/>
</dbReference>
<dbReference type="Pfam" id="PF02518">
    <property type="entry name" value="HATPase_c"/>
    <property type="match status" value="1"/>
</dbReference>
<keyword evidence="4" id="KW-0547">Nucleotide-binding</keyword>
<dbReference type="SMART" id="SM00387">
    <property type="entry name" value="HATPase_c"/>
    <property type="match status" value="1"/>
</dbReference>
<proteinExistence type="predicted"/>
<keyword evidence="5 11" id="KW-0418">Kinase</keyword>
<evidence type="ECO:0000256" key="1">
    <source>
        <dbReference type="ARBA" id="ARBA00000085"/>
    </source>
</evidence>
<dbReference type="InterPro" id="IPR005467">
    <property type="entry name" value="His_kinase_dom"/>
</dbReference>
<keyword evidence="3" id="KW-0808">Transferase</keyword>
<accession>A0A948TKZ8</accession>
<feature type="domain" description="Histidine kinase" evidence="10">
    <location>
        <begin position="215"/>
        <end position="424"/>
    </location>
</feature>
<evidence type="ECO:0000256" key="5">
    <source>
        <dbReference type="ARBA" id="ARBA00022777"/>
    </source>
</evidence>
<keyword evidence="8" id="KW-0812">Transmembrane</keyword>
<dbReference type="SUPFAM" id="SSF47384">
    <property type="entry name" value="Homodimeric domain of signal transducing histidine kinase"/>
    <property type="match status" value="1"/>
</dbReference>
<protein>
    <recommendedName>
        <fullName evidence="2">histidine kinase</fullName>
        <ecNumber evidence="2">2.7.13.3</ecNumber>
    </recommendedName>
</protein>
<keyword evidence="8" id="KW-0472">Membrane</keyword>
<evidence type="ECO:0000259" key="10">
    <source>
        <dbReference type="PROSITE" id="PS50109"/>
    </source>
</evidence>
<dbReference type="EMBL" id="JAHLFJ010000021">
    <property type="protein sequence ID" value="MBU3855288.1"/>
    <property type="molecule type" value="Genomic_DNA"/>
</dbReference>
<dbReference type="AlphaFoldDB" id="A0A948TKZ8"/>
<name>A0A948TKZ8_9BACT</name>
<dbReference type="InterPro" id="IPR003594">
    <property type="entry name" value="HATPase_dom"/>
</dbReference>
<sequence length="424" mass="47115">MKSYASSLVLHILSLVLLAASGVYAAMHGLWFCTAASAGVIAGIGISLYRMQTRQVQTMKRIVDCMKNNDLSQLACPAFSDRNMQMLAEDLSAALKTIRTHLNEEETKHQYYESLLNRVDTAVLVCCENGRMEWMNKAAQKLVGNCNILPEEISGALKNQQAVARLQSRPIPAELAVTATQIQLKGKTFWLVSLKNIHTALEQTEMEAWQKLIRVLTHEIMNSITPIISLADTLSERSVTDSADNFTGRQMQQGLQVIRRRSKSLLEFVENYRKLTRIAPPAKTDIDVHDFFNGLQQLFAGKPFLSFKLPDNLPRWKADRGQMEQVFINLIKNALEACEHTADASVCISVSATGKEWNFQVTDNGEGILPEVTERIFVPFFTTKSGGSGIGLAICKQIVLLHGGQISVESQPNKGSRFILSFPA</sequence>
<dbReference type="GO" id="GO:0000155">
    <property type="term" value="F:phosphorelay sensor kinase activity"/>
    <property type="evidence" value="ECO:0007669"/>
    <property type="project" value="InterPro"/>
</dbReference>
<evidence type="ECO:0000256" key="3">
    <source>
        <dbReference type="ARBA" id="ARBA00022679"/>
    </source>
</evidence>
<reference evidence="11" key="1">
    <citation type="journal article" date="2021" name="PeerJ">
        <title>Extensive microbial diversity within the chicken gut microbiome revealed by metagenomics and culture.</title>
        <authorList>
            <person name="Gilroy R."/>
            <person name="Ravi A."/>
            <person name="Getino M."/>
            <person name="Pursley I."/>
            <person name="Horton D.L."/>
            <person name="Alikhan N.F."/>
            <person name="Baker D."/>
            <person name="Gharbi K."/>
            <person name="Hall N."/>
            <person name="Watson M."/>
            <person name="Adriaenssens E.M."/>
            <person name="Foster-Nyarko E."/>
            <person name="Jarju S."/>
            <person name="Secka A."/>
            <person name="Antonio M."/>
            <person name="Oren A."/>
            <person name="Chaudhuri R.R."/>
            <person name="La Ragione R."/>
            <person name="Hildebrand F."/>
            <person name="Pallen M.J."/>
        </authorList>
    </citation>
    <scope>NUCLEOTIDE SEQUENCE</scope>
    <source>
        <strain evidence="11">8470</strain>
    </source>
</reference>
<dbReference type="CDD" id="cd00075">
    <property type="entry name" value="HATPase"/>
    <property type="match status" value="1"/>
</dbReference>
<dbReference type="Proteomes" id="UP000784286">
    <property type="component" value="Unassembled WGS sequence"/>
</dbReference>
<keyword evidence="9" id="KW-0732">Signal</keyword>
<evidence type="ECO:0000256" key="4">
    <source>
        <dbReference type="ARBA" id="ARBA00022741"/>
    </source>
</evidence>
<comment type="caution">
    <text evidence="11">The sequence shown here is derived from an EMBL/GenBank/DDBJ whole genome shotgun (WGS) entry which is preliminary data.</text>
</comment>
<gene>
    <name evidence="11" type="ORF">H9928_01775</name>
</gene>
<evidence type="ECO:0000313" key="12">
    <source>
        <dbReference type="Proteomes" id="UP000784286"/>
    </source>
</evidence>
<dbReference type="InterPro" id="IPR004358">
    <property type="entry name" value="Sig_transdc_His_kin-like_C"/>
</dbReference>
<comment type="catalytic activity">
    <reaction evidence="1">
        <text>ATP + protein L-histidine = ADP + protein N-phospho-L-histidine.</text>
        <dbReference type="EC" id="2.7.13.3"/>
    </reaction>
</comment>
<evidence type="ECO:0000256" key="9">
    <source>
        <dbReference type="SAM" id="SignalP"/>
    </source>
</evidence>
<evidence type="ECO:0000256" key="2">
    <source>
        <dbReference type="ARBA" id="ARBA00012438"/>
    </source>
</evidence>
<evidence type="ECO:0000256" key="6">
    <source>
        <dbReference type="ARBA" id="ARBA00022840"/>
    </source>
</evidence>
<dbReference type="PANTHER" id="PTHR43065">
    <property type="entry name" value="SENSOR HISTIDINE KINASE"/>
    <property type="match status" value="1"/>
</dbReference>
<evidence type="ECO:0000256" key="7">
    <source>
        <dbReference type="ARBA" id="ARBA00023012"/>
    </source>
</evidence>
<feature type="chain" id="PRO_5037439123" description="histidine kinase" evidence="9">
    <location>
        <begin position="26"/>
        <end position="424"/>
    </location>
</feature>
<dbReference type="Gene3D" id="1.10.287.130">
    <property type="match status" value="1"/>
</dbReference>
<evidence type="ECO:0000256" key="8">
    <source>
        <dbReference type="SAM" id="Phobius"/>
    </source>
</evidence>
<dbReference type="SUPFAM" id="SSF55874">
    <property type="entry name" value="ATPase domain of HSP90 chaperone/DNA topoisomerase II/histidine kinase"/>
    <property type="match status" value="1"/>
</dbReference>
<keyword evidence="6" id="KW-0067">ATP-binding</keyword>
<evidence type="ECO:0000313" key="11">
    <source>
        <dbReference type="EMBL" id="MBU3855288.1"/>
    </source>
</evidence>
<dbReference type="InterPro" id="IPR036890">
    <property type="entry name" value="HATPase_C_sf"/>
</dbReference>
<keyword evidence="7" id="KW-0902">Two-component regulatory system</keyword>
<feature type="signal peptide" evidence="9">
    <location>
        <begin position="1"/>
        <end position="25"/>
    </location>
</feature>
<dbReference type="InterPro" id="IPR036097">
    <property type="entry name" value="HisK_dim/P_sf"/>
</dbReference>
<organism evidence="11 12">
    <name type="scientific">Candidatus Phocaeicola excrementipullorum</name>
    <dbReference type="NCBI Taxonomy" id="2838731"/>
    <lineage>
        <taxon>Bacteria</taxon>
        <taxon>Pseudomonadati</taxon>
        <taxon>Bacteroidota</taxon>
        <taxon>Bacteroidia</taxon>
        <taxon>Bacteroidales</taxon>
        <taxon>Bacteroidaceae</taxon>
        <taxon>Phocaeicola</taxon>
    </lineage>
</organism>
<keyword evidence="8" id="KW-1133">Transmembrane helix</keyword>
<dbReference type="PROSITE" id="PS50109">
    <property type="entry name" value="HIS_KIN"/>
    <property type="match status" value="1"/>
</dbReference>
<dbReference type="PRINTS" id="PR00344">
    <property type="entry name" value="BCTRLSENSOR"/>
</dbReference>
<dbReference type="Gene3D" id="3.30.565.10">
    <property type="entry name" value="Histidine kinase-like ATPase, C-terminal domain"/>
    <property type="match status" value="1"/>
</dbReference>
<dbReference type="PANTHER" id="PTHR43065:SF46">
    <property type="entry name" value="C4-DICARBOXYLATE TRANSPORT SENSOR PROTEIN DCTB"/>
    <property type="match status" value="1"/>
</dbReference>
<feature type="transmembrane region" description="Helical" evidence="8">
    <location>
        <begin position="35"/>
        <end position="51"/>
    </location>
</feature>